<dbReference type="PRINTS" id="PR00992">
    <property type="entry name" value="ALARACEMASE"/>
</dbReference>
<dbReference type="EMBL" id="BJND01000098">
    <property type="protein sequence ID" value="GEC10225.1"/>
    <property type="molecule type" value="Genomic_DNA"/>
</dbReference>
<dbReference type="UniPathway" id="UPA00042">
    <property type="reaction ID" value="UER00497"/>
</dbReference>
<name>A0A4Y3VVS5_9ACTN</name>
<dbReference type="EC" id="5.1.1.1" evidence="4"/>
<dbReference type="Gene3D" id="3.20.20.10">
    <property type="entry name" value="Alanine racemase"/>
    <property type="match status" value="1"/>
</dbReference>
<dbReference type="OrthoDB" id="9813814at2"/>
<dbReference type="InterPro" id="IPR029066">
    <property type="entry name" value="PLP-binding_barrel"/>
</dbReference>
<dbReference type="Gene3D" id="2.40.37.10">
    <property type="entry name" value="Lyase, Ornithine Decarboxylase, Chain A, domain 1"/>
    <property type="match status" value="1"/>
</dbReference>
<organism evidence="8 9">
    <name type="scientific">Streptomyces spinoverrucosus</name>
    <dbReference type="NCBI Taxonomy" id="284043"/>
    <lineage>
        <taxon>Bacteria</taxon>
        <taxon>Bacillati</taxon>
        <taxon>Actinomycetota</taxon>
        <taxon>Actinomycetes</taxon>
        <taxon>Kitasatosporales</taxon>
        <taxon>Streptomycetaceae</taxon>
        <taxon>Streptomyces</taxon>
    </lineage>
</organism>
<evidence type="ECO:0000256" key="4">
    <source>
        <dbReference type="HAMAP-Rule" id="MF_01201"/>
    </source>
</evidence>
<comment type="cofactor">
    <cofactor evidence="1 4 5">
        <name>pyridoxal 5'-phosphate</name>
        <dbReference type="ChEBI" id="CHEBI:597326"/>
    </cofactor>
</comment>
<comment type="function">
    <text evidence="4">Catalyzes the interconversion of L-alanine and D-alanine. May also act on other amino acids.</text>
</comment>
<dbReference type="GO" id="GO:0005829">
    <property type="term" value="C:cytosol"/>
    <property type="evidence" value="ECO:0007669"/>
    <property type="project" value="TreeGrafter"/>
</dbReference>
<feature type="binding site" evidence="4 6">
    <location>
        <position position="169"/>
    </location>
    <ligand>
        <name>substrate</name>
    </ligand>
</feature>
<comment type="caution">
    <text evidence="8">The sequence shown here is derived from an EMBL/GenBank/DDBJ whole genome shotgun (WGS) entry which is preliminary data.</text>
</comment>
<sequence length="421" mass="43930">MHPDASAAAARRCQEARGIPVPGTVSQRLSDTTGQPARPALARAVVDLAAIAHNTRLLAQHARGELMAVVKADGFGHGAVQVARHALAHGASWLGVACVAEALALRTAGITQPVLAWLYLTREEIEAALAAAVDLSVACVGQLRQVAAAAEATGIPARIHLKIDTGLRRGGAEAADWPQLICVARGFEQRGLLDVHGVWSHLIHADRPTHPDTAGQIRAFDTAVAQAEDAGLRPALRHLANSAAALDAPVTHYDLARAGLGLYGIEPVTGAGFGLRPALTLHTRVLMTRGVAAGKGVCYGHDYTTPAATTLALVPVGFADGLPRAASPGARMWLAGERRPVVGRIAMDQCVLDAGAAAAVGTGDEVIVFGPGHHGEPTVKDWARWAGTSPHEILTGIGPRVLRHYQEAPHTPHHLLEGRTP</sequence>
<dbReference type="PANTHER" id="PTHR30511:SF0">
    <property type="entry name" value="ALANINE RACEMASE, CATABOLIC-RELATED"/>
    <property type="match status" value="1"/>
</dbReference>
<comment type="catalytic activity">
    <reaction evidence="4">
        <text>L-alanine = D-alanine</text>
        <dbReference type="Rhea" id="RHEA:20249"/>
        <dbReference type="ChEBI" id="CHEBI:57416"/>
        <dbReference type="ChEBI" id="CHEBI:57972"/>
        <dbReference type="EC" id="5.1.1.1"/>
    </reaction>
</comment>
<evidence type="ECO:0000259" key="7">
    <source>
        <dbReference type="SMART" id="SM01005"/>
    </source>
</evidence>
<dbReference type="InterPro" id="IPR011079">
    <property type="entry name" value="Ala_racemase_C"/>
</dbReference>
<feature type="active site" description="Proton acceptor; specific for D-alanine" evidence="4">
    <location>
        <position position="71"/>
    </location>
</feature>
<gene>
    <name evidence="8" type="primary">alr_2</name>
    <name evidence="8" type="ORF">SSP24_78800</name>
</gene>
<evidence type="ECO:0000256" key="3">
    <source>
        <dbReference type="ARBA" id="ARBA00023235"/>
    </source>
</evidence>
<dbReference type="PANTHER" id="PTHR30511">
    <property type="entry name" value="ALANINE RACEMASE"/>
    <property type="match status" value="1"/>
</dbReference>
<protein>
    <recommendedName>
        <fullName evidence="4">Alanine racemase</fullName>
        <ecNumber evidence="4">5.1.1.1</ecNumber>
    </recommendedName>
</protein>
<keyword evidence="3 4" id="KW-0413">Isomerase</keyword>
<evidence type="ECO:0000256" key="1">
    <source>
        <dbReference type="ARBA" id="ARBA00001933"/>
    </source>
</evidence>
<dbReference type="SUPFAM" id="SSF51419">
    <property type="entry name" value="PLP-binding barrel"/>
    <property type="match status" value="1"/>
</dbReference>
<feature type="modified residue" description="N6-(pyridoxal phosphate)lysine" evidence="4 5">
    <location>
        <position position="71"/>
    </location>
</feature>
<comment type="pathway">
    <text evidence="4">Amino-acid biosynthesis; D-alanine biosynthesis; D-alanine from L-alanine: step 1/1.</text>
</comment>
<dbReference type="GO" id="GO:0030170">
    <property type="term" value="F:pyridoxal phosphate binding"/>
    <property type="evidence" value="ECO:0007669"/>
    <property type="project" value="UniProtKB-UniRule"/>
</dbReference>
<keyword evidence="9" id="KW-1185">Reference proteome</keyword>
<dbReference type="GO" id="GO:0008784">
    <property type="term" value="F:alanine racemase activity"/>
    <property type="evidence" value="ECO:0007669"/>
    <property type="project" value="UniProtKB-UniRule"/>
</dbReference>
<comment type="similarity">
    <text evidence="4">Belongs to the alanine racemase family.</text>
</comment>
<feature type="domain" description="Alanine racemase C-terminal" evidence="7">
    <location>
        <begin position="278"/>
        <end position="406"/>
    </location>
</feature>
<evidence type="ECO:0000313" key="8">
    <source>
        <dbReference type="EMBL" id="GEC10225.1"/>
    </source>
</evidence>
<reference evidence="8 9" key="1">
    <citation type="submission" date="2019-06" db="EMBL/GenBank/DDBJ databases">
        <title>Whole genome shotgun sequence of Streptomyces spinoverrucosus NBRC 14228.</title>
        <authorList>
            <person name="Hosoyama A."/>
            <person name="Uohara A."/>
            <person name="Ohji S."/>
            <person name="Ichikawa N."/>
        </authorList>
    </citation>
    <scope>NUCLEOTIDE SEQUENCE [LARGE SCALE GENOMIC DNA]</scope>
    <source>
        <strain evidence="8 9">NBRC 14228</strain>
    </source>
</reference>
<dbReference type="SMART" id="SM01005">
    <property type="entry name" value="Ala_racemase_C"/>
    <property type="match status" value="1"/>
</dbReference>
<evidence type="ECO:0000256" key="2">
    <source>
        <dbReference type="ARBA" id="ARBA00022898"/>
    </source>
</evidence>
<feature type="active site" description="Proton acceptor; specific for L-alanine" evidence="4">
    <location>
        <position position="299"/>
    </location>
</feature>
<dbReference type="FunFam" id="3.20.20.10:FF:000002">
    <property type="entry name" value="Alanine racemase"/>
    <property type="match status" value="1"/>
</dbReference>
<evidence type="ECO:0000313" key="9">
    <source>
        <dbReference type="Proteomes" id="UP000317881"/>
    </source>
</evidence>
<dbReference type="AlphaFoldDB" id="A0A4Y3VVS5"/>
<dbReference type="GO" id="GO:0030632">
    <property type="term" value="P:D-alanine biosynthetic process"/>
    <property type="evidence" value="ECO:0007669"/>
    <property type="project" value="UniProtKB-UniRule"/>
</dbReference>
<dbReference type="CDD" id="cd00430">
    <property type="entry name" value="PLPDE_III_AR"/>
    <property type="match status" value="1"/>
</dbReference>
<dbReference type="InterPro" id="IPR001608">
    <property type="entry name" value="Ala_racemase_N"/>
</dbReference>
<keyword evidence="2 4" id="KW-0663">Pyridoxal phosphate</keyword>
<dbReference type="GO" id="GO:0009252">
    <property type="term" value="P:peptidoglycan biosynthetic process"/>
    <property type="evidence" value="ECO:0007669"/>
    <property type="project" value="TreeGrafter"/>
</dbReference>
<feature type="binding site" evidence="4 6">
    <location>
        <position position="347"/>
    </location>
    <ligand>
        <name>substrate</name>
    </ligand>
</feature>
<dbReference type="Pfam" id="PF01168">
    <property type="entry name" value="Ala_racemase_N"/>
    <property type="match status" value="1"/>
</dbReference>
<evidence type="ECO:0000256" key="5">
    <source>
        <dbReference type="PIRSR" id="PIRSR600821-50"/>
    </source>
</evidence>
<proteinExistence type="inferred from homology"/>
<dbReference type="Proteomes" id="UP000317881">
    <property type="component" value="Unassembled WGS sequence"/>
</dbReference>
<dbReference type="HAMAP" id="MF_01201">
    <property type="entry name" value="Ala_racemase"/>
    <property type="match status" value="1"/>
</dbReference>
<dbReference type="RefSeq" id="WP_141315596.1">
    <property type="nucleotide sequence ID" value="NZ_BJND01000098.1"/>
</dbReference>
<dbReference type="InterPro" id="IPR000821">
    <property type="entry name" value="Ala_racemase"/>
</dbReference>
<dbReference type="Pfam" id="PF00842">
    <property type="entry name" value="Ala_racemase_C"/>
    <property type="match status" value="1"/>
</dbReference>
<accession>A0A4Y3VVS5</accession>
<evidence type="ECO:0000256" key="6">
    <source>
        <dbReference type="PIRSR" id="PIRSR600821-52"/>
    </source>
</evidence>
<dbReference type="NCBIfam" id="TIGR00492">
    <property type="entry name" value="alr"/>
    <property type="match status" value="1"/>
</dbReference>
<dbReference type="InterPro" id="IPR009006">
    <property type="entry name" value="Ala_racemase/Decarboxylase_C"/>
</dbReference>
<dbReference type="SUPFAM" id="SSF50621">
    <property type="entry name" value="Alanine racemase C-terminal domain-like"/>
    <property type="match status" value="1"/>
</dbReference>